<keyword evidence="3" id="KW-1185">Reference proteome</keyword>
<accession>A0AAU9IS83</accession>
<evidence type="ECO:0000313" key="3">
    <source>
        <dbReference type="Proteomes" id="UP001162131"/>
    </source>
</evidence>
<dbReference type="InterPro" id="IPR051248">
    <property type="entry name" value="UPF0507/Ank_repeat_27"/>
</dbReference>
<dbReference type="AlphaFoldDB" id="A0AAU9IS83"/>
<sequence length="411" mass="48128">MGGKHSRKKSSIKDEYLKIIENKKREYYKKNEEVINACDFRNWKDFIIEEIETAKQKFPEATWPAKLQKLCRNWNTIKDHKWRSNVLWYDYLQTYKVQTPQSQATPQVTLKIPMPSNFVNTFEAQSLIDFLKSHFKSKEDHFIAAMISKFNIYFTQQYLDPNTNSSTDLKLNAEVLADPEKVTSQLVEEVKAFIMVTLQSMIHYYGGVVARMMEEKPGEMYDWILEEVFSENLHSVLMAAFRLLNQQAEEKYRQQLETFGNLSCADLGLETPFQLDVERGKGIDQGYQKAIDKLKEIEQCYSPLNKVNVIISTTRLICECVDDYWRDDPDINPKELVIDADQILSIFLYIVLKAKIYNLRGHVKLIYEFGRRIVQHGSMGYYVTTLEACIEQIESLGPDLLDKIKEYFSRN</sequence>
<protein>
    <recommendedName>
        <fullName evidence="1">VPS9 domain-containing protein</fullName>
    </recommendedName>
</protein>
<dbReference type="SUPFAM" id="SSF109993">
    <property type="entry name" value="VPS9 domain"/>
    <property type="match status" value="1"/>
</dbReference>
<reference evidence="2" key="1">
    <citation type="submission" date="2021-09" db="EMBL/GenBank/DDBJ databases">
        <authorList>
            <consortium name="AG Swart"/>
            <person name="Singh M."/>
            <person name="Singh A."/>
            <person name="Seah K."/>
            <person name="Emmerich C."/>
        </authorList>
    </citation>
    <scope>NUCLEOTIDE SEQUENCE</scope>
    <source>
        <strain evidence="2">ATCC30299</strain>
    </source>
</reference>
<name>A0AAU9IS83_9CILI</name>
<evidence type="ECO:0000313" key="2">
    <source>
        <dbReference type="EMBL" id="CAG9316596.1"/>
    </source>
</evidence>
<dbReference type="InterPro" id="IPR037191">
    <property type="entry name" value="VPS9_dom_sf"/>
</dbReference>
<dbReference type="PROSITE" id="PS51205">
    <property type="entry name" value="VPS9"/>
    <property type="match status" value="1"/>
</dbReference>
<feature type="domain" description="VPS9" evidence="1">
    <location>
        <begin position="246"/>
        <end position="402"/>
    </location>
</feature>
<dbReference type="PANTHER" id="PTHR24170:SF3">
    <property type="entry name" value="CHROMOSOME UNDETERMINED SCAFFOLD_166, WHOLE GENOME SHOTGUN SEQUENCE"/>
    <property type="match status" value="1"/>
</dbReference>
<comment type="caution">
    <text evidence="2">The sequence shown here is derived from an EMBL/GenBank/DDBJ whole genome shotgun (WGS) entry which is preliminary data.</text>
</comment>
<proteinExistence type="predicted"/>
<dbReference type="Pfam" id="PF02204">
    <property type="entry name" value="VPS9"/>
    <property type="match status" value="1"/>
</dbReference>
<dbReference type="EMBL" id="CAJZBQ010000016">
    <property type="protein sequence ID" value="CAG9316596.1"/>
    <property type="molecule type" value="Genomic_DNA"/>
</dbReference>
<dbReference type="Proteomes" id="UP001162131">
    <property type="component" value="Unassembled WGS sequence"/>
</dbReference>
<gene>
    <name evidence="2" type="ORF">BSTOLATCC_MIC16704</name>
</gene>
<evidence type="ECO:0000259" key="1">
    <source>
        <dbReference type="PROSITE" id="PS51205"/>
    </source>
</evidence>
<dbReference type="PANTHER" id="PTHR24170">
    <property type="entry name" value="ANKYRIN REPEAT DOMAIN-CONTAINING PROTEIN 27"/>
    <property type="match status" value="1"/>
</dbReference>
<organism evidence="2 3">
    <name type="scientific">Blepharisma stoltei</name>
    <dbReference type="NCBI Taxonomy" id="1481888"/>
    <lineage>
        <taxon>Eukaryota</taxon>
        <taxon>Sar</taxon>
        <taxon>Alveolata</taxon>
        <taxon>Ciliophora</taxon>
        <taxon>Postciliodesmatophora</taxon>
        <taxon>Heterotrichea</taxon>
        <taxon>Heterotrichida</taxon>
        <taxon>Blepharismidae</taxon>
        <taxon>Blepharisma</taxon>
    </lineage>
</organism>
<dbReference type="Gene3D" id="1.20.1050.80">
    <property type="entry name" value="VPS9 domain"/>
    <property type="match status" value="1"/>
</dbReference>
<dbReference type="InterPro" id="IPR003123">
    <property type="entry name" value="VPS9"/>
</dbReference>